<dbReference type="RefSeq" id="WP_014288888.1">
    <property type="nucleotide sequence ID" value="NC_016645.1"/>
</dbReference>
<feature type="domain" description="4Fe-4S ferredoxin-type" evidence="9">
    <location>
        <begin position="86"/>
        <end position="117"/>
    </location>
</feature>
<dbReference type="InterPro" id="IPR017896">
    <property type="entry name" value="4Fe4S_Fe-S-bd"/>
</dbReference>
<dbReference type="GO" id="GO:0045333">
    <property type="term" value="P:cellular respiration"/>
    <property type="evidence" value="ECO:0007669"/>
    <property type="project" value="InterPro"/>
</dbReference>
<evidence type="ECO:0000259" key="9">
    <source>
        <dbReference type="PROSITE" id="PS51379"/>
    </source>
</evidence>
<evidence type="ECO:0000256" key="5">
    <source>
        <dbReference type="ARBA" id="ARBA00023004"/>
    </source>
</evidence>
<dbReference type="PIRSF" id="PIRSF036298">
    <property type="entry name" value="FDH_4Fe4S"/>
    <property type="match status" value="1"/>
</dbReference>
<keyword evidence="2 7" id="KW-0004">4Fe-4S</keyword>
<keyword evidence="4" id="KW-0677">Repeat</keyword>
<feature type="binding site" evidence="7">
    <location>
        <position position="28"/>
    </location>
    <ligand>
        <name>[4Fe-4S] cluster</name>
        <dbReference type="ChEBI" id="CHEBI:49883"/>
        <label>1</label>
    </ligand>
</feature>
<dbReference type="Gene3D" id="3.30.70.20">
    <property type="match status" value="2"/>
</dbReference>
<dbReference type="GeneID" id="11596145"/>
<dbReference type="PANTHER" id="PTHR43545">
    <property type="entry name" value="FORMATE DEHYDROGENASE, NITRATE-INDUCIBLE, IRON-SULFUR SUBUNIT"/>
    <property type="match status" value="1"/>
</dbReference>
<dbReference type="OrthoDB" id="2837at2157"/>
<feature type="binding site" evidence="7">
    <location>
        <position position="22"/>
    </location>
    <ligand>
        <name>[4Fe-4S] cluster</name>
        <dbReference type="ChEBI" id="CHEBI:49883"/>
        <label>1</label>
    </ligand>
</feature>
<dbReference type="InterPro" id="IPR017900">
    <property type="entry name" value="4Fe4S_Fe_S_CS"/>
</dbReference>
<keyword evidence="8" id="KW-0812">Transmembrane</keyword>
<feature type="binding site" evidence="7">
    <location>
        <position position="103"/>
    </location>
    <ligand>
        <name>[4Fe-4S] cluster</name>
        <dbReference type="ChEBI" id="CHEBI:49883"/>
        <label>3</label>
    </ligand>
</feature>
<comment type="subcellular location">
    <subcellularLocation>
        <location evidence="1">Cell envelope</location>
    </subcellularLocation>
</comment>
<feature type="binding site" evidence="7">
    <location>
        <position position="137"/>
    </location>
    <ligand>
        <name>[4Fe-4S] cluster</name>
        <dbReference type="ChEBI" id="CHEBI:49883"/>
        <label>3</label>
    </ligand>
</feature>
<keyword evidence="8" id="KW-1133">Transmembrane helix</keyword>
<dbReference type="eggNOG" id="arCOG01503">
    <property type="taxonomic scope" value="Archaea"/>
</dbReference>
<organism evidence="10 11">
    <name type="scientific">Pyrobaculum ferrireducens</name>
    <dbReference type="NCBI Taxonomy" id="1104324"/>
    <lineage>
        <taxon>Archaea</taxon>
        <taxon>Thermoproteota</taxon>
        <taxon>Thermoprotei</taxon>
        <taxon>Thermoproteales</taxon>
        <taxon>Thermoproteaceae</taxon>
        <taxon>Pyrobaculum</taxon>
    </lineage>
</organism>
<dbReference type="GO" id="GO:0015944">
    <property type="term" value="P:formate oxidation"/>
    <property type="evidence" value="ECO:0007669"/>
    <property type="project" value="InterPro"/>
</dbReference>
<dbReference type="InterPro" id="IPR051555">
    <property type="entry name" value="FDH_Electron_Transfer_Unit"/>
</dbReference>
<feature type="binding site" evidence="7">
    <location>
        <position position="32"/>
    </location>
    <ligand>
        <name>[4Fe-4S] cluster</name>
        <dbReference type="ChEBI" id="CHEBI:49883"/>
        <label>2</label>
    </ligand>
</feature>
<evidence type="ECO:0000256" key="3">
    <source>
        <dbReference type="ARBA" id="ARBA00022723"/>
    </source>
</evidence>
<evidence type="ECO:0000256" key="4">
    <source>
        <dbReference type="ARBA" id="ARBA00022737"/>
    </source>
</evidence>
<feature type="binding site" evidence="7">
    <location>
        <position position="130"/>
    </location>
    <ligand>
        <name>[4Fe-4S] cluster</name>
        <dbReference type="ChEBI" id="CHEBI:49883"/>
        <label>4</label>
    </ligand>
</feature>
<evidence type="ECO:0000256" key="6">
    <source>
        <dbReference type="ARBA" id="ARBA00023014"/>
    </source>
</evidence>
<dbReference type="Proteomes" id="UP000005867">
    <property type="component" value="Chromosome"/>
</dbReference>
<feature type="binding site" evidence="7">
    <location>
        <position position="25"/>
    </location>
    <ligand>
        <name>[4Fe-4S] cluster</name>
        <dbReference type="ChEBI" id="CHEBI:49883"/>
        <label>1</label>
    </ligand>
</feature>
<keyword evidence="8" id="KW-0472">Membrane</keyword>
<dbReference type="PANTHER" id="PTHR43545:SF4">
    <property type="entry name" value="IRON-SULFUR PROTEIN"/>
    <property type="match status" value="1"/>
</dbReference>
<feature type="domain" description="4Fe-4S ferredoxin-type" evidence="9">
    <location>
        <begin position="13"/>
        <end position="43"/>
    </location>
</feature>
<dbReference type="PROSITE" id="PS51379">
    <property type="entry name" value="4FE4S_FER_2"/>
    <property type="match status" value="3"/>
</dbReference>
<protein>
    <submittedName>
        <fullName evidence="10">4Fe-4S ferredoxin, iron-sulfur binding domain protein</fullName>
    </submittedName>
</protein>
<keyword evidence="3 7" id="KW-0479">Metal-binding</keyword>
<dbReference type="InterPro" id="IPR014603">
    <property type="entry name" value="Formate_DH_Fe-S_su"/>
</dbReference>
<dbReference type="PROSITE" id="PS00198">
    <property type="entry name" value="4FE4S_FER_1"/>
    <property type="match status" value="1"/>
</dbReference>
<dbReference type="Pfam" id="PF13247">
    <property type="entry name" value="Fer4_11"/>
    <property type="match status" value="1"/>
</dbReference>
<evidence type="ECO:0000313" key="11">
    <source>
        <dbReference type="Proteomes" id="UP000005867"/>
    </source>
</evidence>
<dbReference type="KEGG" id="pyr:P186_1646"/>
<dbReference type="Pfam" id="PF12797">
    <property type="entry name" value="Fer4_2"/>
    <property type="match status" value="1"/>
</dbReference>
<dbReference type="GO" id="GO:0016491">
    <property type="term" value="F:oxidoreductase activity"/>
    <property type="evidence" value="ECO:0007669"/>
    <property type="project" value="UniProtKB-ARBA"/>
</dbReference>
<dbReference type="GO" id="GO:0046872">
    <property type="term" value="F:metal ion binding"/>
    <property type="evidence" value="ECO:0007669"/>
    <property type="project" value="UniProtKB-KW"/>
</dbReference>
<feature type="domain" description="4Fe-4S ferredoxin-type" evidence="9">
    <location>
        <begin position="118"/>
        <end position="147"/>
    </location>
</feature>
<proteinExistence type="predicted"/>
<feature type="binding site" evidence="7">
    <location>
        <position position="156"/>
    </location>
    <ligand>
        <name>[4Fe-4S] cluster</name>
        <dbReference type="ChEBI" id="CHEBI:49883"/>
        <label>2</label>
    </ligand>
</feature>
<dbReference type="STRING" id="1104324.P186_1646"/>
<keyword evidence="5 7" id="KW-0408">Iron</keyword>
<feature type="binding site" evidence="7">
    <location>
        <position position="168"/>
    </location>
    <ligand>
        <name>[4Fe-4S] cluster</name>
        <dbReference type="ChEBI" id="CHEBI:49883"/>
        <label>2</label>
    </ligand>
</feature>
<evidence type="ECO:0000313" key="10">
    <source>
        <dbReference type="EMBL" id="AET33062.1"/>
    </source>
</evidence>
<gene>
    <name evidence="10" type="ORF">P186_1646</name>
</gene>
<feature type="binding site" evidence="7">
    <location>
        <position position="133"/>
    </location>
    <ligand>
        <name>[4Fe-4S] cluster</name>
        <dbReference type="ChEBI" id="CHEBI:49883"/>
        <label>4</label>
    </ligand>
</feature>
<evidence type="ECO:0000256" key="2">
    <source>
        <dbReference type="ARBA" id="ARBA00022485"/>
    </source>
</evidence>
<dbReference type="SUPFAM" id="SSF54862">
    <property type="entry name" value="4Fe-4S ferredoxins"/>
    <property type="match status" value="1"/>
</dbReference>
<feature type="binding site" evidence="7">
    <location>
        <position position="127"/>
    </location>
    <ligand>
        <name>[4Fe-4S] cluster</name>
        <dbReference type="ChEBI" id="CHEBI:49883"/>
        <label>4</label>
    </ligand>
</feature>
<name>G7VG64_9CREN</name>
<dbReference type="BioCyc" id="PSP1104324:GJSN-1617-MONOMER"/>
<accession>G7VG64</accession>
<evidence type="ECO:0000256" key="8">
    <source>
        <dbReference type="SAM" id="Phobius"/>
    </source>
</evidence>
<dbReference type="EMBL" id="CP003098">
    <property type="protein sequence ID" value="AET33062.1"/>
    <property type="molecule type" value="Genomic_DNA"/>
</dbReference>
<feature type="binding site" evidence="7">
    <location>
        <position position="98"/>
    </location>
    <ligand>
        <name>[4Fe-4S] cluster</name>
        <dbReference type="ChEBI" id="CHEBI:49883"/>
        <label>3</label>
    </ligand>
</feature>
<sequence length="285" mass="31119">MVSVKFPRPDEGVAVLVDLDKCIGCRACQVACKDWNGRPAEKAKFTGTLASPSWLTAEDWKVVFYYEGKAEKKLLTPAGEVTFSQFDLAALPYNCMHCVEAPCARACPVGAIKVTSDGAVVINRDECIGCGYCEATCPYDVPKKGADGRYYKCTFCVDRIENGRAPACVEVCPTNVFTFGPASEVVAKAREEQKRGRYVYGLDVDSYVGGQVRWIYVTSNRRAFAVKEHFSKVAPRTAQQLRELIKPVTLYGGAVLAAALAAAGLAAWRQARAREKRAREGSSTD</sequence>
<feature type="binding site" evidence="7">
    <location>
        <position position="95"/>
    </location>
    <ligand>
        <name>[4Fe-4S] cluster</name>
        <dbReference type="ChEBI" id="CHEBI:49883"/>
        <label>3</label>
    </ligand>
</feature>
<reference evidence="10 11" key="1">
    <citation type="journal article" date="2012" name="J. Bacteriol.">
        <title>Complete genome sequence of strain 1860, a crenarchaeon of the genus pyrobaculum able to grow with various electron acceptors.</title>
        <authorList>
            <person name="Mardanov A.V."/>
            <person name="Gumerov V.M."/>
            <person name="Slobodkina G.B."/>
            <person name="Beletsky A.V."/>
            <person name="Bonch-Osmolovskaya E.A."/>
            <person name="Ravin N.V."/>
            <person name="Skryabin K.G."/>
        </authorList>
    </citation>
    <scope>NUCLEOTIDE SEQUENCE [LARGE SCALE GENOMIC DNA]</scope>
    <source>
        <strain evidence="10 11">1860</strain>
    </source>
</reference>
<evidence type="ECO:0000256" key="1">
    <source>
        <dbReference type="ARBA" id="ARBA00004196"/>
    </source>
</evidence>
<comment type="cofactor">
    <cofactor evidence="7">
        <name>[4Fe-4S] cluster</name>
        <dbReference type="ChEBI" id="CHEBI:49883"/>
    </cofactor>
    <text evidence="7">Binds 4 [4Fe-4S] clusters per subunit.</text>
</comment>
<feature type="binding site" evidence="7">
    <location>
        <position position="153"/>
    </location>
    <ligand>
        <name>[4Fe-4S] cluster</name>
        <dbReference type="ChEBI" id="CHEBI:49883"/>
        <label>2</label>
    </ligand>
</feature>
<feature type="binding site" evidence="7">
    <location>
        <position position="107"/>
    </location>
    <ligand>
        <name>[4Fe-4S] cluster</name>
        <dbReference type="ChEBI" id="CHEBI:49883"/>
        <label>4</label>
    </ligand>
</feature>
<dbReference type="HOGENOM" id="CLU_043374_0_3_2"/>
<keyword evidence="11" id="KW-1185">Reference proteome</keyword>
<evidence type="ECO:0000256" key="7">
    <source>
        <dbReference type="PIRSR" id="PIRSR036298-50"/>
    </source>
</evidence>
<feature type="transmembrane region" description="Helical" evidence="8">
    <location>
        <begin position="248"/>
        <end position="268"/>
    </location>
</feature>
<feature type="binding site" evidence="7">
    <location>
        <position position="172"/>
    </location>
    <ligand>
        <name>[4Fe-4S] cluster</name>
        <dbReference type="ChEBI" id="CHEBI:49883"/>
        <label>1</label>
    </ligand>
</feature>
<dbReference type="GO" id="GO:0051539">
    <property type="term" value="F:4 iron, 4 sulfur cluster binding"/>
    <property type="evidence" value="ECO:0007669"/>
    <property type="project" value="UniProtKB-KW"/>
</dbReference>
<dbReference type="AlphaFoldDB" id="G7VG64"/>
<keyword evidence="6 7" id="KW-0411">Iron-sulfur</keyword>